<keyword evidence="2" id="KW-1185">Reference proteome</keyword>
<protein>
    <recommendedName>
        <fullName evidence="3">RiboL-PSP-HEPN domain-containing protein</fullName>
    </recommendedName>
</protein>
<dbReference type="Proteomes" id="UP001556196">
    <property type="component" value="Unassembled WGS sequence"/>
</dbReference>
<organism evidence="1 2">
    <name type="scientific">Mesorhizobium marinum</name>
    <dbReference type="NCBI Taxonomy" id="3228790"/>
    <lineage>
        <taxon>Bacteria</taxon>
        <taxon>Pseudomonadati</taxon>
        <taxon>Pseudomonadota</taxon>
        <taxon>Alphaproteobacteria</taxon>
        <taxon>Hyphomicrobiales</taxon>
        <taxon>Phyllobacteriaceae</taxon>
        <taxon>Mesorhizobium</taxon>
    </lineage>
</organism>
<evidence type="ECO:0008006" key="3">
    <source>
        <dbReference type="Google" id="ProtNLM"/>
    </source>
</evidence>
<gene>
    <name evidence="1" type="ORF">ABUE31_10540</name>
</gene>
<evidence type="ECO:0000313" key="1">
    <source>
        <dbReference type="EMBL" id="MEW9806424.1"/>
    </source>
</evidence>
<evidence type="ECO:0000313" key="2">
    <source>
        <dbReference type="Proteomes" id="UP001556196"/>
    </source>
</evidence>
<dbReference type="RefSeq" id="WP_367723487.1">
    <property type="nucleotide sequence ID" value="NZ_JBFOCH010000074.1"/>
</dbReference>
<sequence length="235" mass="26762">MDAAFFLRRRTSLIRRYYATGVKPFRDIQRKINAEESPYDKTPPFFDPEGGEPAFLDEYIEADEIVQVVGRSAVSLLSDSIKLYFKALEQQLDFRLSAEGKATAKREGFLAAYKNALGEVLETNWTNCPVRFEVIEQIVLARNRAQHGDRLSILGARHDANTLAKHRDLIFASEGELKMWVDEGADPDTWLAPRLEITQENLSAAITEVDKLADWVEKLIPDVRARRYGRDKSNS</sequence>
<reference evidence="1 2" key="1">
    <citation type="submission" date="2024-06" db="EMBL/GenBank/DDBJ databases">
        <authorList>
            <person name="Tuo L."/>
        </authorList>
    </citation>
    <scope>NUCLEOTIDE SEQUENCE [LARGE SCALE GENOMIC DNA]</scope>
    <source>
        <strain evidence="1 2">ZMM04-5</strain>
    </source>
</reference>
<proteinExistence type="predicted"/>
<comment type="caution">
    <text evidence="1">The sequence shown here is derived from an EMBL/GenBank/DDBJ whole genome shotgun (WGS) entry which is preliminary data.</text>
</comment>
<accession>A0ABV3QZD3</accession>
<name>A0ABV3QZD3_9HYPH</name>
<dbReference type="EMBL" id="JBFOCI010000002">
    <property type="protein sequence ID" value="MEW9806424.1"/>
    <property type="molecule type" value="Genomic_DNA"/>
</dbReference>